<organism evidence="3 4">
    <name type="scientific">Streptomyces parvulus</name>
    <dbReference type="NCBI Taxonomy" id="146923"/>
    <lineage>
        <taxon>Bacteria</taxon>
        <taxon>Bacillati</taxon>
        <taxon>Actinomycetota</taxon>
        <taxon>Actinomycetes</taxon>
        <taxon>Kitasatosporales</taxon>
        <taxon>Streptomycetaceae</taxon>
        <taxon>Streptomyces</taxon>
    </lineage>
</organism>
<dbReference type="SUPFAM" id="SSF53335">
    <property type="entry name" value="S-adenosyl-L-methionine-dependent methyltransferases"/>
    <property type="match status" value="1"/>
</dbReference>
<dbReference type="EMBL" id="QQBH01000009">
    <property type="protein sequence ID" value="RDD88014.1"/>
    <property type="molecule type" value="Genomic_DNA"/>
</dbReference>
<dbReference type="STRING" id="146923.Spa2297_24990"/>
<feature type="region of interest" description="Disordered" evidence="1">
    <location>
        <begin position="1"/>
        <end position="28"/>
    </location>
</feature>
<feature type="domain" description="Methyltransferase small" evidence="2">
    <location>
        <begin position="110"/>
        <end position="249"/>
    </location>
</feature>
<protein>
    <submittedName>
        <fullName evidence="3">Methyltransferase</fullName>
    </submittedName>
</protein>
<gene>
    <name evidence="3" type="ORF">DVZ84_16110</name>
</gene>
<accession>A0A369V4R8</accession>
<dbReference type="AlphaFoldDB" id="A0A369V4R8"/>
<reference evidence="3 4" key="1">
    <citation type="submission" date="2018-07" db="EMBL/GenBank/DDBJ databases">
        <title>Genome guided investigation of antibiotics producing actinomycetales strain isolated from a Macau mangrove ecosystem.</title>
        <authorList>
            <person name="Hu D."/>
        </authorList>
    </citation>
    <scope>NUCLEOTIDE SEQUENCE [LARGE SCALE GENOMIC DNA]</scope>
    <source>
        <strain evidence="3 4">2297</strain>
    </source>
</reference>
<feature type="compositionally biased region" description="Low complexity" evidence="1">
    <location>
        <begin position="18"/>
        <end position="27"/>
    </location>
</feature>
<dbReference type="Gene3D" id="3.40.50.150">
    <property type="entry name" value="Vaccinia Virus protein VP39"/>
    <property type="match status" value="1"/>
</dbReference>
<comment type="caution">
    <text evidence="3">The sequence shown here is derived from an EMBL/GenBank/DDBJ whole genome shotgun (WGS) entry which is preliminary data.</text>
</comment>
<proteinExistence type="predicted"/>
<evidence type="ECO:0000256" key="1">
    <source>
        <dbReference type="SAM" id="MobiDB-lite"/>
    </source>
</evidence>
<evidence type="ECO:0000313" key="4">
    <source>
        <dbReference type="Proteomes" id="UP000253742"/>
    </source>
</evidence>
<dbReference type="Proteomes" id="UP000253742">
    <property type="component" value="Unassembled WGS sequence"/>
</dbReference>
<dbReference type="InterPro" id="IPR007848">
    <property type="entry name" value="Small_mtfrase_dom"/>
</dbReference>
<dbReference type="InterPro" id="IPR029063">
    <property type="entry name" value="SAM-dependent_MTases_sf"/>
</dbReference>
<keyword evidence="3" id="KW-0808">Transferase</keyword>
<keyword evidence="3" id="KW-0489">Methyltransferase</keyword>
<name>A0A369V4R8_9ACTN</name>
<dbReference type="Pfam" id="PF05175">
    <property type="entry name" value="MTS"/>
    <property type="match status" value="1"/>
</dbReference>
<evidence type="ECO:0000259" key="2">
    <source>
        <dbReference type="Pfam" id="PF05175"/>
    </source>
</evidence>
<dbReference type="GO" id="GO:0032259">
    <property type="term" value="P:methylation"/>
    <property type="evidence" value="ECO:0007669"/>
    <property type="project" value="UniProtKB-KW"/>
</dbReference>
<dbReference type="OrthoDB" id="3423629at2"/>
<dbReference type="GO" id="GO:0008168">
    <property type="term" value="F:methyltransferase activity"/>
    <property type="evidence" value="ECO:0007669"/>
    <property type="project" value="UniProtKB-KW"/>
</dbReference>
<evidence type="ECO:0000313" key="3">
    <source>
        <dbReference type="EMBL" id="RDD88014.1"/>
    </source>
</evidence>
<sequence length="290" mass="31436">MTIISVRVPDGPAGPPGTGSRTGPSRRLPNLPFPRARGAHVDLTATGPALLDHLPPPLPGERIIALNRPKGDLHTTRAYEWNGWTFDVPPGVFIPGWTSRLIHERLLDGRIETRDRRYAAMGAGLGVEAVAAAVRGAREVHAVDVHPESVAATTRHYARIVGERPGTAFRPVVGDLFDQFPDGPRLDVVTFNPPAVSRTVSDDPDVVRNVCVGAPLLARFFRQTAEKDLLAPGGEIFVIVSNTADLRGIVRHALDHGFHPEIAYRHDWGDGVLTFLFRITRDVPATGGQA</sequence>